<evidence type="ECO:0000256" key="6">
    <source>
        <dbReference type="ARBA" id="ARBA00023128"/>
    </source>
</evidence>
<dbReference type="GO" id="GO:0005739">
    <property type="term" value="C:mitochondrion"/>
    <property type="evidence" value="ECO:0007669"/>
    <property type="project" value="UniProtKB-SubCell"/>
</dbReference>
<proteinExistence type="inferred from homology"/>
<evidence type="ECO:0000313" key="10">
    <source>
        <dbReference type="EMBL" id="KAJ6437374.1"/>
    </source>
</evidence>
<accession>A0AB34FFB3</accession>
<dbReference type="InterPro" id="IPR002182">
    <property type="entry name" value="NB-ARC"/>
</dbReference>
<dbReference type="InterPro" id="IPR029058">
    <property type="entry name" value="AB_hydrolase_fold"/>
</dbReference>
<dbReference type="InterPro" id="IPR011990">
    <property type="entry name" value="TPR-like_helical_dom_sf"/>
</dbReference>
<keyword evidence="5" id="KW-0256">Endoplasmic reticulum</keyword>
<evidence type="ECO:0008006" key="12">
    <source>
        <dbReference type="Google" id="ProtNLM"/>
    </source>
</evidence>
<feature type="domain" description="DUF676" evidence="9">
    <location>
        <begin position="44"/>
        <end position="123"/>
    </location>
</feature>
<keyword evidence="7" id="KW-0472">Membrane</keyword>
<dbReference type="AlphaFoldDB" id="A0AB34FFB3"/>
<name>A0AB34FFB3_9HYPO</name>
<dbReference type="Gene3D" id="1.25.40.10">
    <property type="entry name" value="Tetratricopeptide repeat domain"/>
    <property type="match status" value="2"/>
</dbReference>
<dbReference type="Gene3D" id="3.40.50.1820">
    <property type="entry name" value="alpha/beta hydrolase"/>
    <property type="match status" value="1"/>
</dbReference>
<dbReference type="Pfam" id="PF05057">
    <property type="entry name" value="DUF676"/>
    <property type="match status" value="1"/>
</dbReference>
<dbReference type="InterPro" id="IPR007751">
    <property type="entry name" value="DUF676_lipase-like"/>
</dbReference>
<feature type="domain" description="NB-ARC" evidence="8">
    <location>
        <begin position="286"/>
        <end position="419"/>
    </location>
</feature>
<evidence type="ECO:0000259" key="9">
    <source>
        <dbReference type="Pfam" id="PF05057"/>
    </source>
</evidence>
<dbReference type="Gene3D" id="3.40.50.300">
    <property type="entry name" value="P-loop containing nucleotide triphosphate hydrolases"/>
    <property type="match status" value="1"/>
</dbReference>
<keyword evidence="6" id="KW-0496">Mitochondrion</keyword>
<evidence type="ECO:0000313" key="11">
    <source>
        <dbReference type="Proteomes" id="UP001163105"/>
    </source>
</evidence>
<dbReference type="Pfam" id="PF13374">
    <property type="entry name" value="TPR_10"/>
    <property type="match status" value="1"/>
</dbReference>
<reference evidence="10" key="1">
    <citation type="submission" date="2023-01" db="EMBL/GenBank/DDBJ databases">
        <title>The growth and conidiation of Purpureocillium lavendulum are regulated by nitrogen source and histone H3K14 acetylation.</title>
        <authorList>
            <person name="Tang P."/>
            <person name="Han J."/>
            <person name="Zhang C."/>
            <person name="Tang P."/>
            <person name="Qi F."/>
            <person name="Zhang K."/>
            <person name="Liang L."/>
        </authorList>
    </citation>
    <scope>NUCLEOTIDE SEQUENCE</scope>
    <source>
        <strain evidence="10">YMF1.00683</strain>
    </source>
</reference>
<dbReference type="PANTHER" id="PTHR48182">
    <property type="entry name" value="PROTEIN SERAC1"/>
    <property type="match status" value="1"/>
</dbReference>
<evidence type="ECO:0000259" key="8">
    <source>
        <dbReference type="Pfam" id="PF00931"/>
    </source>
</evidence>
<evidence type="ECO:0000256" key="7">
    <source>
        <dbReference type="ARBA" id="ARBA00023136"/>
    </source>
</evidence>
<dbReference type="Pfam" id="PF13424">
    <property type="entry name" value="TPR_12"/>
    <property type="match status" value="1"/>
</dbReference>
<dbReference type="InterPro" id="IPR027417">
    <property type="entry name" value="P-loop_NTPase"/>
</dbReference>
<dbReference type="InterPro" id="IPR052374">
    <property type="entry name" value="SERAC1"/>
</dbReference>
<organism evidence="10 11">
    <name type="scientific">Purpureocillium lavendulum</name>
    <dbReference type="NCBI Taxonomy" id="1247861"/>
    <lineage>
        <taxon>Eukaryota</taxon>
        <taxon>Fungi</taxon>
        <taxon>Dikarya</taxon>
        <taxon>Ascomycota</taxon>
        <taxon>Pezizomycotina</taxon>
        <taxon>Sordariomycetes</taxon>
        <taxon>Hypocreomycetidae</taxon>
        <taxon>Hypocreales</taxon>
        <taxon>Ophiocordycipitaceae</taxon>
        <taxon>Purpureocillium</taxon>
    </lineage>
</organism>
<evidence type="ECO:0000256" key="3">
    <source>
        <dbReference type="ARBA" id="ARBA00004370"/>
    </source>
</evidence>
<dbReference type="GO" id="GO:0016020">
    <property type="term" value="C:membrane"/>
    <property type="evidence" value="ECO:0007669"/>
    <property type="project" value="UniProtKB-SubCell"/>
</dbReference>
<protein>
    <recommendedName>
        <fullName evidence="12">NB-ARC domain-containing protein</fullName>
    </recommendedName>
</protein>
<evidence type="ECO:0000256" key="5">
    <source>
        <dbReference type="ARBA" id="ARBA00022824"/>
    </source>
</evidence>
<dbReference type="SUPFAM" id="SSF48452">
    <property type="entry name" value="TPR-like"/>
    <property type="match status" value="2"/>
</dbReference>
<dbReference type="SUPFAM" id="SSF53474">
    <property type="entry name" value="alpha/beta-Hydrolases"/>
    <property type="match status" value="1"/>
</dbReference>
<sequence length="985" mass="110104">MQKSTSALCTTLLAPKLARARILTYGYDAYIVRKEVAGNNGLVEHAANLVNDLTEQRRSTNSRSRPIVFVAHSLGGLVCKKAILLSRNPTEPHLRDIFDSVRGIVFLGTPHRGSWLAKWADIPATLLGVVKSTNNKLLDLLKTDEEILKDTREQFLATIREQHRNGRRLEVTCFVEELPVPGVGLVVCRESATLEGYTAVTIHGNHMNMVKFASDLDNGFKRLLGELQRWIEPIHVDTLGLRDDSSYVPQKHSSAHFVGRSEHIDRMASYFQPRGDAERPGRREFIIYGPGGFGKTQLCLRFAEEHSKSFWRVYWIDASTTASLHQGFRAILNDPECRDVGPDPVKAASQWLSKQLREWLVILDNADDDDYVRSDLSLSGNRSNVIMTTRNTSLRRRVPPHGAIAIETLSDNEAKQLLWTAGVIHRYRERTTEVERHLAEIAQTLHGIPLALQHAASAIQSEYCDLGEYRQLFDRHRKSLLDHQDYYGDTGYNHTLYSAWSLSIDSLEKKSRRELPSSGQDTDGNGVSVCPAVELLSLFSFFHHSMISKTIFHRAAAHMAGSSVPGDGDGLPTVTPDIPTHFVKLNHGSWDSDLFRRSIQALQGASLIQSDAVEGTWSIHPLIHVWSRDRLADENQRQRARLAARAILVQATANGSRTNAGDFVRQMIPHMTAFGQALKDLDLKDNYADDYASTFWRALSSNGYFAQAEVYAKMMKDGRDAHLGPCHRRALKATETLAVTMKENPTAGKLDQAIGLLQHTLVCRIKHLSEKHPDCINNMVLLGSLYLYKGSTGPAEEQLKAAWVAAKETRGETDLLSIRAATELGSIYATQKRLGEAESLQRETLKLAISEFGRGHEKTLGVMGTLAVTLTQLGQLDHPDTLLAKANLAATYCRQERWQEAETLAREVNDKRIEVLGPMHRETLRGRLLLANCYMGQQRFTEAAENARVAVEGRRKILGDGHDDTKCAMEVLAKALEPGFEDWSD</sequence>
<dbReference type="Pfam" id="PF00931">
    <property type="entry name" value="NB-ARC"/>
    <property type="match status" value="1"/>
</dbReference>
<comment type="similarity">
    <text evidence="4">Belongs to the putative lipase ROG1 family.</text>
</comment>
<dbReference type="PANTHER" id="PTHR48182:SF2">
    <property type="entry name" value="PROTEIN SERAC1"/>
    <property type="match status" value="1"/>
</dbReference>
<dbReference type="SUPFAM" id="SSF52540">
    <property type="entry name" value="P-loop containing nucleoside triphosphate hydrolases"/>
    <property type="match status" value="1"/>
</dbReference>
<comment type="subcellular location">
    <subcellularLocation>
        <location evidence="2">Endoplasmic reticulum</location>
    </subcellularLocation>
    <subcellularLocation>
        <location evidence="3">Membrane</location>
    </subcellularLocation>
    <subcellularLocation>
        <location evidence="1">Mitochondrion</location>
    </subcellularLocation>
</comment>
<keyword evidence="11" id="KW-1185">Reference proteome</keyword>
<dbReference type="GO" id="GO:0043531">
    <property type="term" value="F:ADP binding"/>
    <property type="evidence" value="ECO:0007669"/>
    <property type="project" value="InterPro"/>
</dbReference>
<evidence type="ECO:0000256" key="1">
    <source>
        <dbReference type="ARBA" id="ARBA00004173"/>
    </source>
</evidence>
<dbReference type="EMBL" id="JAQHRD010000012">
    <property type="protein sequence ID" value="KAJ6437374.1"/>
    <property type="molecule type" value="Genomic_DNA"/>
</dbReference>
<comment type="caution">
    <text evidence="10">The sequence shown here is derived from an EMBL/GenBank/DDBJ whole genome shotgun (WGS) entry which is preliminary data.</text>
</comment>
<evidence type="ECO:0000256" key="4">
    <source>
        <dbReference type="ARBA" id="ARBA00007920"/>
    </source>
</evidence>
<dbReference type="Proteomes" id="UP001163105">
    <property type="component" value="Unassembled WGS sequence"/>
</dbReference>
<gene>
    <name evidence="10" type="ORF">O9K51_09930</name>
</gene>
<evidence type="ECO:0000256" key="2">
    <source>
        <dbReference type="ARBA" id="ARBA00004240"/>
    </source>
</evidence>
<dbReference type="GO" id="GO:0005783">
    <property type="term" value="C:endoplasmic reticulum"/>
    <property type="evidence" value="ECO:0007669"/>
    <property type="project" value="UniProtKB-SubCell"/>
</dbReference>